<evidence type="ECO:0000256" key="1">
    <source>
        <dbReference type="SAM" id="Phobius"/>
    </source>
</evidence>
<feature type="transmembrane region" description="Helical" evidence="1">
    <location>
        <begin position="34"/>
        <end position="52"/>
    </location>
</feature>
<evidence type="ECO:0000313" key="4">
    <source>
        <dbReference type="Proteomes" id="UP000196435"/>
    </source>
</evidence>
<name>A0A1N6MRJ2_9GAMM</name>
<feature type="transmembrane region" description="Helical" evidence="1">
    <location>
        <begin position="6"/>
        <end position="27"/>
    </location>
</feature>
<feature type="transmembrane region" description="Helical" evidence="1">
    <location>
        <begin position="124"/>
        <end position="142"/>
    </location>
</feature>
<dbReference type="AlphaFoldDB" id="A0A1N6MRJ2"/>
<feature type="transmembrane region" description="Helical" evidence="1">
    <location>
        <begin position="97"/>
        <end position="118"/>
    </location>
</feature>
<reference evidence="4" key="1">
    <citation type="submission" date="2016-12" db="EMBL/GenBank/DDBJ databases">
        <authorList>
            <person name="Gaudriault S."/>
        </authorList>
    </citation>
    <scope>NUCLEOTIDE SEQUENCE [LARGE SCALE GENOMIC DNA]</scope>
    <source>
        <strain evidence="4">HGB1681 (deposited as PTA-6826 in the American Type Culture Collection)</strain>
    </source>
</reference>
<reference evidence="2 5" key="3">
    <citation type="journal article" date="2017" name="Nat. Microbiol.">
        <title>Natural product diversity associated with the nematode symbionts Photorhabdus and Xenorhabdus.</title>
        <authorList>
            <person name="Tobias N.J."/>
            <person name="Wolff H."/>
            <person name="Djahanschiri B."/>
            <person name="Grundmann F."/>
            <person name="Kronenwerth M."/>
            <person name="Shi Y.M."/>
            <person name="Simonyi S."/>
            <person name="Grun P."/>
            <person name="Shapiro-Ilan D."/>
            <person name="Pidot S.J."/>
            <person name="Stinear T.P."/>
            <person name="Ebersberger I."/>
            <person name="Bode H.B."/>
        </authorList>
    </citation>
    <scope>NUCLEOTIDE SEQUENCE [LARGE SCALE GENOMIC DNA]</scope>
    <source>
        <strain evidence="2 5">DSM 16336</strain>
    </source>
</reference>
<keyword evidence="1" id="KW-0472">Membrane</keyword>
<evidence type="ECO:0008006" key="6">
    <source>
        <dbReference type="Google" id="ProtNLM"/>
    </source>
</evidence>
<keyword evidence="5" id="KW-1185">Reference proteome</keyword>
<gene>
    <name evidence="2" type="ORF">Xinn_00167</name>
    <name evidence="3" type="ORF">XIS1_1180015</name>
</gene>
<evidence type="ECO:0000313" key="5">
    <source>
        <dbReference type="Proteomes" id="UP000224871"/>
    </source>
</evidence>
<dbReference type="Proteomes" id="UP000196435">
    <property type="component" value="Unassembled WGS sequence"/>
</dbReference>
<dbReference type="Proteomes" id="UP000224871">
    <property type="component" value="Unassembled WGS sequence"/>
</dbReference>
<dbReference type="RefSeq" id="WP_143706530.1">
    <property type="nucleotide sequence ID" value="NZ_CAWNQC010000112.1"/>
</dbReference>
<feature type="transmembrane region" description="Helical" evidence="1">
    <location>
        <begin position="321"/>
        <end position="340"/>
    </location>
</feature>
<dbReference type="OrthoDB" id="5386209at2"/>
<keyword evidence="1" id="KW-1133">Transmembrane helix</keyword>
<organism evidence="3 4">
    <name type="scientific">Xenorhabdus innexi</name>
    <dbReference type="NCBI Taxonomy" id="290109"/>
    <lineage>
        <taxon>Bacteria</taxon>
        <taxon>Pseudomonadati</taxon>
        <taxon>Pseudomonadota</taxon>
        <taxon>Gammaproteobacteria</taxon>
        <taxon>Enterobacterales</taxon>
        <taxon>Morganellaceae</taxon>
        <taxon>Xenorhabdus</taxon>
    </lineage>
</organism>
<accession>A0A1N6MRJ2</accession>
<dbReference type="EMBL" id="FTLG01000022">
    <property type="protein sequence ID" value="SIP71462.1"/>
    <property type="molecule type" value="Genomic_DNA"/>
</dbReference>
<evidence type="ECO:0000313" key="2">
    <source>
        <dbReference type="EMBL" id="PHM38470.1"/>
    </source>
</evidence>
<dbReference type="EMBL" id="NIBU01000002">
    <property type="protein sequence ID" value="PHM38470.1"/>
    <property type="molecule type" value="Genomic_DNA"/>
</dbReference>
<reference evidence="3" key="2">
    <citation type="submission" date="2016-12" db="EMBL/GenBank/DDBJ databases">
        <authorList>
            <person name="Song W.-J."/>
            <person name="Kurnit D.M."/>
        </authorList>
    </citation>
    <scope>NUCLEOTIDE SEQUENCE [LARGE SCALE GENOMIC DNA]</scope>
    <source>
        <strain evidence="3">HGB1681</strain>
    </source>
</reference>
<evidence type="ECO:0000313" key="3">
    <source>
        <dbReference type="EMBL" id="SIP71462.1"/>
    </source>
</evidence>
<sequence length="361" mass="41109">MSSIIIMLIFSAVFIGITVFILSLIFNFQIKLKWMTITIAISSLLAGIFTYFNQDDFTYILVFFFTLPIFTIFFAKIWEFLCIIVSLRNDIKLGKKTVLTVIIQLILTILISIIGYFLNSLDSIVSFGFFAVFFATALILLWREKTPKKNFFKLQKILPTSKIGSMAMGLVEVQGKAIAEKQRLGTAPLSKKKCIAYLYTEHKKTKDREGKTYYKIIADKTYCAPFKIQDETGSVAVMTKDLSLVSLPPTHKYEKNNIRYEERAIFNHDTIMLIGAAAEKNISGKGNQIVIQKDIENNILAASPVESVADWNKRHPLVKSALTFAFSAVFLIAIILTIPYEYHDRTLTIMFNKSPLFSWLF</sequence>
<feature type="transmembrane region" description="Helical" evidence="1">
    <location>
        <begin position="58"/>
        <end position="85"/>
    </location>
</feature>
<keyword evidence="1" id="KW-0812">Transmembrane</keyword>
<protein>
    <recommendedName>
        <fullName evidence="6">RING-type E3 ubiquitin transferase</fullName>
    </recommendedName>
</protein>
<proteinExistence type="predicted"/>